<dbReference type="PANTHER" id="PTHR11214:SF376">
    <property type="entry name" value="HEXOSYLTRANSFERASE"/>
    <property type="match status" value="1"/>
</dbReference>
<keyword evidence="11" id="KW-1185">Reference proteome</keyword>
<dbReference type="GeneID" id="106810017"/>
<keyword evidence="9 10" id="KW-0472">Membrane</keyword>
<organism evidence="11 12">
    <name type="scientific">Priapulus caudatus</name>
    <name type="common">Priapulid worm</name>
    <dbReference type="NCBI Taxonomy" id="37621"/>
    <lineage>
        <taxon>Eukaryota</taxon>
        <taxon>Metazoa</taxon>
        <taxon>Ecdysozoa</taxon>
        <taxon>Scalidophora</taxon>
        <taxon>Priapulida</taxon>
        <taxon>Priapulimorpha</taxon>
        <taxon>Priapulimorphida</taxon>
        <taxon>Priapulidae</taxon>
        <taxon>Priapulus</taxon>
    </lineage>
</organism>
<gene>
    <name evidence="12" type="primary">LOC106810017</name>
</gene>
<evidence type="ECO:0000256" key="3">
    <source>
        <dbReference type="ARBA" id="ARBA00022676"/>
    </source>
</evidence>
<evidence type="ECO:0000256" key="10">
    <source>
        <dbReference type="RuleBase" id="RU363063"/>
    </source>
</evidence>
<name>A0ABM1E984_PRICU</name>
<evidence type="ECO:0000313" key="11">
    <source>
        <dbReference type="Proteomes" id="UP000695022"/>
    </source>
</evidence>
<dbReference type="Pfam" id="PF01762">
    <property type="entry name" value="Galactosyl_T"/>
    <property type="match status" value="1"/>
</dbReference>
<dbReference type="RefSeq" id="XP_014668755.1">
    <property type="nucleotide sequence ID" value="XM_014813269.1"/>
</dbReference>
<evidence type="ECO:0000256" key="8">
    <source>
        <dbReference type="ARBA" id="ARBA00023034"/>
    </source>
</evidence>
<dbReference type="InterPro" id="IPR002659">
    <property type="entry name" value="Glyco_trans_31"/>
</dbReference>
<comment type="similarity">
    <text evidence="2 10">Belongs to the glycosyltransferase 31 family.</text>
</comment>
<evidence type="ECO:0000256" key="5">
    <source>
        <dbReference type="ARBA" id="ARBA00022692"/>
    </source>
</evidence>
<evidence type="ECO:0000256" key="6">
    <source>
        <dbReference type="ARBA" id="ARBA00022968"/>
    </source>
</evidence>
<protein>
    <recommendedName>
        <fullName evidence="10">Hexosyltransferase</fullName>
        <ecNumber evidence="10">2.4.1.-</ecNumber>
    </recommendedName>
</protein>
<evidence type="ECO:0000313" key="12">
    <source>
        <dbReference type="RefSeq" id="XP_014668755.1"/>
    </source>
</evidence>
<evidence type="ECO:0000256" key="4">
    <source>
        <dbReference type="ARBA" id="ARBA00022679"/>
    </source>
</evidence>
<keyword evidence="8 10" id="KW-0333">Golgi apparatus</keyword>
<feature type="transmembrane region" description="Helical" evidence="10">
    <location>
        <begin position="21"/>
        <end position="44"/>
    </location>
</feature>
<evidence type="ECO:0000256" key="9">
    <source>
        <dbReference type="ARBA" id="ARBA00023136"/>
    </source>
</evidence>
<keyword evidence="5 10" id="KW-0812">Transmembrane</keyword>
<accession>A0ABM1E984</accession>
<dbReference type="EC" id="2.4.1.-" evidence="10"/>
<reference evidence="12" key="1">
    <citation type="submission" date="2025-08" db="UniProtKB">
        <authorList>
            <consortium name="RefSeq"/>
        </authorList>
    </citation>
    <scope>IDENTIFICATION</scope>
</reference>
<dbReference type="Gene3D" id="3.90.550.50">
    <property type="match status" value="1"/>
</dbReference>
<sequence>MTMKALPVGEKTTNASATRRRSMFIVVIIAAAFFTAHLFISYGFTDKQRTRAPPPSPGKPDYNRITVEGKALSSEHTTRRNEVTTRRNVVTSSVNGASDDDDVIRDVIDIREIKLIINNRVGSVGDKYAARRNAVRRTWGSVRCVGSRRLRLLFVLGSSADAATQARVRRESDVHGDIVQAAFIDDYHNVSYKHVLALRWAARYCACADVILKLDDDVFLEPYNAVGWLVGWLRNPAVVADDNVIACKIWASRIHRDRKNKWYVNEAMLNGTNYPPYCLGPVIAYTPAAARRLADYAATRDYLRSPSTCTASAATSRRLTARRCAGWRGLTRRDRCPGSPC</sequence>
<evidence type="ECO:0000256" key="1">
    <source>
        <dbReference type="ARBA" id="ARBA00004323"/>
    </source>
</evidence>
<keyword evidence="7 10" id="KW-1133">Transmembrane helix</keyword>
<keyword evidence="4" id="KW-0808">Transferase</keyword>
<keyword evidence="3 10" id="KW-0328">Glycosyltransferase</keyword>
<evidence type="ECO:0000256" key="2">
    <source>
        <dbReference type="ARBA" id="ARBA00008661"/>
    </source>
</evidence>
<dbReference type="Proteomes" id="UP000695022">
    <property type="component" value="Unplaced"/>
</dbReference>
<keyword evidence="6 10" id="KW-0735">Signal-anchor</keyword>
<proteinExistence type="inferred from homology"/>
<comment type="subcellular location">
    <subcellularLocation>
        <location evidence="1 10">Golgi apparatus membrane</location>
        <topology evidence="1 10">Single-pass type II membrane protein</topology>
    </subcellularLocation>
</comment>
<dbReference type="PANTHER" id="PTHR11214">
    <property type="entry name" value="BETA-1,3-N-ACETYLGLUCOSAMINYLTRANSFERASE"/>
    <property type="match status" value="1"/>
</dbReference>
<evidence type="ECO:0000256" key="7">
    <source>
        <dbReference type="ARBA" id="ARBA00022989"/>
    </source>
</evidence>